<dbReference type="RefSeq" id="WP_289164280.1">
    <property type="nucleotide sequence ID" value="NZ_JASZZN010000009.1"/>
</dbReference>
<feature type="domain" description="Pyrrolo-quinoline quinone repeat" evidence="2">
    <location>
        <begin position="47"/>
        <end position="227"/>
    </location>
</feature>
<dbReference type="InterPro" id="IPR018391">
    <property type="entry name" value="PQQ_b-propeller_rpt"/>
</dbReference>
<evidence type="ECO:0000256" key="1">
    <source>
        <dbReference type="SAM" id="SignalP"/>
    </source>
</evidence>
<evidence type="ECO:0000313" key="4">
    <source>
        <dbReference type="Proteomes" id="UP001239462"/>
    </source>
</evidence>
<gene>
    <name evidence="3" type="ORF">QTN89_14420</name>
</gene>
<comment type="caution">
    <text evidence="3">The sequence shown here is derived from an EMBL/GenBank/DDBJ whole genome shotgun (WGS) entry which is preliminary data.</text>
</comment>
<dbReference type="EMBL" id="JASZZN010000009">
    <property type="protein sequence ID" value="MDM4016637.1"/>
    <property type="molecule type" value="Genomic_DNA"/>
</dbReference>
<dbReference type="Proteomes" id="UP001239462">
    <property type="component" value="Unassembled WGS sequence"/>
</dbReference>
<evidence type="ECO:0000259" key="2">
    <source>
        <dbReference type="Pfam" id="PF13360"/>
    </source>
</evidence>
<dbReference type="InterPro" id="IPR015943">
    <property type="entry name" value="WD40/YVTN_repeat-like_dom_sf"/>
</dbReference>
<dbReference type="PANTHER" id="PTHR34512:SF30">
    <property type="entry name" value="OUTER MEMBRANE PROTEIN ASSEMBLY FACTOR BAMB"/>
    <property type="match status" value="1"/>
</dbReference>
<dbReference type="InterPro" id="IPR011047">
    <property type="entry name" value="Quinoprotein_ADH-like_sf"/>
</dbReference>
<dbReference type="SUPFAM" id="SSF50998">
    <property type="entry name" value="Quinoprotein alcohol dehydrogenase-like"/>
    <property type="match status" value="1"/>
</dbReference>
<sequence length="442" mass="47892">MPRLFPHAAFLPILIASAVSAGAPWPQFRGPAGDGVVVGQSVPLTVGEDENLLWKTALPGKAWSSPVIADGVVWMTTAIEAIPTEEERVAMLRQAGVEEKHLKQRAVAKQIDLKLVSVDFKTGELLRQVDLTTVEQPDPIHPLNSYASPTPVISGGNVYCHFGTFGTFCVDRTGGEIVWSRRLPLDHAVGPGSSPFVDGDRLVLIQDGMERQYVVALDKSTGKTVWEVDRPEMVAPSGDQKKAYCTPIKIVDPRGREQLICMGSQWIVAYQPETGNEIWRAYHGKGFSVVPRPVYGDGVVYFSTGFGKAQLWAVRVDGEGDVSSSHVVWTVPKGIPTKPSPVLHDGLVYVIDDNGIASCFEADSGQLVWKKRIGGKHSASPLLVDGRLYFGSHEGTVTVMSAGRDAEVVSESQLDGQIMASFAAVENSLVIRTADAIYRFAE</sequence>
<dbReference type="Gene3D" id="2.40.128.630">
    <property type="match status" value="1"/>
</dbReference>
<proteinExistence type="predicted"/>
<evidence type="ECO:0000313" key="3">
    <source>
        <dbReference type="EMBL" id="MDM4016637.1"/>
    </source>
</evidence>
<feature type="chain" id="PRO_5046707584" evidence="1">
    <location>
        <begin position="22"/>
        <end position="442"/>
    </location>
</feature>
<feature type="signal peptide" evidence="1">
    <location>
        <begin position="1"/>
        <end position="21"/>
    </location>
</feature>
<dbReference type="Pfam" id="PF13360">
    <property type="entry name" value="PQQ_2"/>
    <property type="match status" value="2"/>
</dbReference>
<keyword evidence="4" id="KW-1185">Reference proteome</keyword>
<protein>
    <submittedName>
        <fullName evidence="3">PQQ-binding-like beta-propeller repeat protein</fullName>
    </submittedName>
</protein>
<name>A0ABT7PJF9_9BACT</name>
<feature type="domain" description="Pyrrolo-quinoline quinone repeat" evidence="2">
    <location>
        <begin position="327"/>
        <end position="402"/>
    </location>
</feature>
<reference evidence="3 4" key="1">
    <citation type="submission" date="2023-06" db="EMBL/GenBank/DDBJ databases">
        <title>Roseiconus lacunae JC819 isolated from Gulf of Mannar region, Tamil Nadu.</title>
        <authorList>
            <person name="Pk S."/>
            <person name="Ch S."/>
            <person name="Ch V.R."/>
        </authorList>
    </citation>
    <scope>NUCLEOTIDE SEQUENCE [LARGE SCALE GENOMIC DNA]</scope>
    <source>
        <strain evidence="3 4">JC819</strain>
    </source>
</reference>
<accession>A0ABT7PJF9</accession>
<dbReference type="SMART" id="SM00564">
    <property type="entry name" value="PQQ"/>
    <property type="match status" value="3"/>
</dbReference>
<keyword evidence="1" id="KW-0732">Signal</keyword>
<organism evidence="3 4">
    <name type="scientific">Roseiconus lacunae</name>
    <dbReference type="NCBI Taxonomy" id="2605694"/>
    <lineage>
        <taxon>Bacteria</taxon>
        <taxon>Pseudomonadati</taxon>
        <taxon>Planctomycetota</taxon>
        <taxon>Planctomycetia</taxon>
        <taxon>Pirellulales</taxon>
        <taxon>Pirellulaceae</taxon>
        <taxon>Roseiconus</taxon>
    </lineage>
</organism>
<dbReference type="InterPro" id="IPR002372">
    <property type="entry name" value="PQQ_rpt_dom"/>
</dbReference>
<dbReference type="PANTHER" id="PTHR34512">
    <property type="entry name" value="CELL SURFACE PROTEIN"/>
    <property type="match status" value="1"/>
</dbReference>
<dbReference type="Gene3D" id="2.130.10.10">
    <property type="entry name" value="YVTN repeat-like/Quinoprotein amine dehydrogenase"/>
    <property type="match status" value="2"/>
</dbReference>